<keyword evidence="3 4" id="KW-0418">Kinase</keyword>
<dbReference type="GO" id="GO:0016301">
    <property type="term" value="F:kinase activity"/>
    <property type="evidence" value="ECO:0007669"/>
    <property type="project" value="UniProtKB-KW"/>
</dbReference>
<dbReference type="InterPro" id="IPR036393">
    <property type="entry name" value="AceGlu_kinase-like_sf"/>
</dbReference>
<protein>
    <recommendedName>
        <fullName evidence="4">Carbamate kinase</fullName>
    </recommendedName>
</protein>
<dbReference type="PRINTS" id="PR01469">
    <property type="entry name" value="CARBMTKINASE"/>
</dbReference>
<evidence type="ECO:0000256" key="3">
    <source>
        <dbReference type="ARBA" id="ARBA00022777"/>
    </source>
</evidence>
<comment type="caution">
    <text evidence="6">The sequence shown here is derived from an EMBL/GenBank/DDBJ whole genome shotgun (WGS) entry which is preliminary data.</text>
</comment>
<feature type="domain" description="Aspartate/glutamate/uridylate kinase" evidence="5">
    <location>
        <begin position="1"/>
        <end position="290"/>
    </location>
</feature>
<proteinExistence type="inferred from homology"/>
<keyword evidence="7" id="KW-1185">Reference proteome</keyword>
<evidence type="ECO:0000313" key="6">
    <source>
        <dbReference type="EMBL" id="GAA4396071.1"/>
    </source>
</evidence>
<evidence type="ECO:0000256" key="2">
    <source>
        <dbReference type="ARBA" id="ARBA00022679"/>
    </source>
</evidence>
<accession>A0ABP8JU59</accession>
<keyword evidence="2 4" id="KW-0808">Transferase</keyword>
<dbReference type="Pfam" id="PF00696">
    <property type="entry name" value="AA_kinase"/>
    <property type="match status" value="1"/>
</dbReference>
<dbReference type="PANTHER" id="PTHR30409">
    <property type="entry name" value="CARBAMATE KINASE"/>
    <property type="match status" value="1"/>
</dbReference>
<dbReference type="EMBL" id="BAABGL010000036">
    <property type="protein sequence ID" value="GAA4396071.1"/>
    <property type="molecule type" value="Genomic_DNA"/>
</dbReference>
<gene>
    <name evidence="6" type="primary">arcC</name>
    <name evidence="6" type="ORF">GCM10023167_27020</name>
</gene>
<dbReference type="RefSeq" id="WP_137320201.1">
    <property type="nucleotide sequence ID" value="NZ_BAABGL010000036.1"/>
</dbReference>
<dbReference type="NCBIfam" id="NF009007">
    <property type="entry name" value="PRK12352.1"/>
    <property type="match status" value="1"/>
</dbReference>
<name>A0ABP8JU59_9MICO</name>
<dbReference type="PIRSF" id="PIRSF000723">
    <property type="entry name" value="Carbamate_kin"/>
    <property type="match status" value="1"/>
</dbReference>
<dbReference type="Proteomes" id="UP001500642">
    <property type="component" value="Unassembled WGS sequence"/>
</dbReference>
<dbReference type="CDD" id="cd04235">
    <property type="entry name" value="AAK_CK"/>
    <property type="match status" value="1"/>
</dbReference>
<evidence type="ECO:0000256" key="1">
    <source>
        <dbReference type="ARBA" id="ARBA00011066"/>
    </source>
</evidence>
<evidence type="ECO:0000259" key="5">
    <source>
        <dbReference type="Pfam" id="PF00696"/>
    </source>
</evidence>
<evidence type="ECO:0000313" key="7">
    <source>
        <dbReference type="Proteomes" id="UP001500642"/>
    </source>
</evidence>
<organism evidence="6 7">
    <name type="scientific">Brevibacterium pityocampae</name>
    <dbReference type="NCBI Taxonomy" id="506594"/>
    <lineage>
        <taxon>Bacteria</taxon>
        <taxon>Bacillati</taxon>
        <taxon>Actinomycetota</taxon>
        <taxon>Actinomycetes</taxon>
        <taxon>Micrococcales</taxon>
        <taxon>Brevibacteriaceae</taxon>
        <taxon>Brevibacterium</taxon>
    </lineage>
</organism>
<dbReference type="SUPFAM" id="SSF53633">
    <property type="entry name" value="Carbamate kinase-like"/>
    <property type="match status" value="1"/>
</dbReference>
<dbReference type="InterPro" id="IPR003964">
    <property type="entry name" value="Carb_kinase"/>
</dbReference>
<dbReference type="InterPro" id="IPR001048">
    <property type="entry name" value="Asp/Glu/Uridylate_kinase"/>
</dbReference>
<comment type="similarity">
    <text evidence="1 4">Belongs to the carbamate kinase family.</text>
</comment>
<reference evidence="7" key="1">
    <citation type="journal article" date="2019" name="Int. J. Syst. Evol. Microbiol.">
        <title>The Global Catalogue of Microorganisms (GCM) 10K type strain sequencing project: providing services to taxonomists for standard genome sequencing and annotation.</title>
        <authorList>
            <consortium name="The Broad Institute Genomics Platform"/>
            <consortium name="The Broad Institute Genome Sequencing Center for Infectious Disease"/>
            <person name="Wu L."/>
            <person name="Ma J."/>
        </authorList>
    </citation>
    <scope>NUCLEOTIDE SEQUENCE [LARGE SCALE GENOMIC DNA]</scope>
    <source>
        <strain evidence="7">JCM 17808</strain>
    </source>
</reference>
<dbReference type="PANTHER" id="PTHR30409:SF1">
    <property type="entry name" value="CARBAMATE KINASE-RELATED"/>
    <property type="match status" value="1"/>
</dbReference>
<sequence length="313" mass="32064">MRILVALGGNAMTAPDGSAAPDDQRRAIAGAAVHLADLVAAGHEVIVTHGNGPQVGNILRKNEIAAGELPPVSLDWCGAQTQGTLGFTIVDRIEKELGDRGLARPVVALVTRTAVDPDDPAFTHPVKPIGAYHPRAHAARMERHGQVWRDFGEKGWRRVVASPDPVEVLETRTIVHLVDAGWIVVAAGGGGIPVVPDGHGHNGVSAVIDKDLTAARLAASVGADCLLIATDVPHAVSGYGTPEACDIGAVSVAELREMHRSGEFGSGSMGPKIEAVLRFVEGGGRRGVITALSSLGAAAEGAVGTVVTSAGPA</sequence>
<evidence type="ECO:0000256" key="4">
    <source>
        <dbReference type="PIRNR" id="PIRNR000723"/>
    </source>
</evidence>
<dbReference type="Gene3D" id="3.40.1160.10">
    <property type="entry name" value="Acetylglutamate kinase-like"/>
    <property type="match status" value="1"/>
</dbReference>